<feature type="compositionally biased region" description="Basic and acidic residues" evidence="1">
    <location>
        <begin position="218"/>
        <end position="230"/>
    </location>
</feature>
<dbReference type="RefSeq" id="XP_065329600.1">
    <property type="nucleotide sequence ID" value="XM_065473528.1"/>
</dbReference>
<feature type="region of interest" description="Disordered" evidence="1">
    <location>
        <begin position="199"/>
        <end position="230"/>
    </location>
</feature>
<gene>
    <name evidence="3" type="ORF">VNE69_05050</name>
</gene>
<protein>
    <submittedName>
        <fullName evidence="3">G-protein-signaling modulator 2</fullName>
    </submittedName>
</protein>
<dbReference type="InterPro" id="IPR019544">
    <property type="entry name" value="Tetratricopeptide_SHNi-TPR_dom"/>
</dbReference>
<accession>A0AAX4JBV1</accession>
<evidence type="ECO:0000313" key="3">
    <source>
        <dbReference type="EMBL" id="WUR03455.1"/>
    </source>
</evidence>
<dbReference type="InterPro" id="IPR011990">
    <property type="entry name" value="TPR-like_helical_dom_sf"/>
</dbReference>
<feature type="domain" description="Tetratricopeptide SHNi-TPR" evidence="2">
    <location>
        <begin position="110"/>
        <end position="133"/>
    </location>
</feature>
<dbReference type="Pfam" id="PF13176">
    <property type="entry name" value="TPR_7"/>
    <property type="match status" value="1"/>
</dbReference>
<dbReference type="EMBL" id="CP142730">
    <property type="protein sequence ID" value="WUR03455.1"/>
    <property type="molecule type" value="Genomic_DNA"/>
</dbReference>
<dbReference type="GeneID" id="90541274"/>
<dbReference type="Gene3D" id="1.25.40.10">
    <property type="entry name" value="Tetratricopeptide repeat domain"/>
    <property type="match status" value="1"/>
</dbReference>
<dbReference type="KEGG" id="vnx:VNE69_05050"/>
<dbReference type="SUPFAM" id="SSF48452">
    <property type="entry name" value="TPR-like"/>
    <property type="match status" value="1"/>
</dbReference>
<dbReference type="AlphaFoldDB" id="A0AAX4JBV1"/>
<keyword evidence="4" id="KW-1185">Reference proteome</keyword>
<evidence type="ECO:0000259" key="2">
    <source>
        <dbReference type="Pfam" id="PF10516"/>
    </source>
</evidence>
<dbReference type="Proteomes" id="UP001334084">
    <property type="component" value="Chromosome 5"/>
</dbReference>
<dbReference type="Pfam" id="PF10516">
    <property type="entry name" value="SHNi-TPR"/>
    <property type="match status" value="1"/>
</dbReference>
<dbReference type="InterPro" id="IPR019734">
    <property type="entry name" value="TPR_rpt"/>
</dbReference>
<name>A0AAX4JBV1_9MICR</name>
<feature type="compositionally biased region" description="Basic and acidic residues" evidence="1">
    <location>
        <begin position="199"/>
        <end position="209"/>
    </location>
</feature>
<evidence type="ECO:0000256" key="1">
    <source>
        <dbReference type="SAM" id="MobiDB-lite"/>
    </source>
</evidence>
<organism evidence="3 4">
    <name type="scientific">Vairimorpha necatrix</name>
    <dbReference type="NCBI Taxonomy" id="6039"/>
    <lineage>
        <taxon>Eukaryota</taxon>
        <taxon>Fungi</taxon>
        <taxon>Fungi incertae sedis</taxon>
        <taxon>Microsporidia</taxon>
        <taxon>Nosematidae</taxon>
        <taxon>Vairimorpha</taxon>
    </lineage>
</organism>
<evidence type="ECO:0000313" key="4">
    <source>
        <dbReference type="Proteomes" id="UP001334084"/>
    </source>
</evidence>
<reference evidence="3" key="1">
    <citation type="journal article" date="2024" name="BMC Genomics">
        <title>Functional annotation of a divergent genome using sequence and structure-based similarity.</title>
        <authorList>
            <person name="Svedberg D."/>
            <person name="Winiger R.R."/>
            <person name="Berg A."/>
            <person name="Sharma H."/>
            <person name="Tellgren-Roth C."/>
            <person name="Debrunner-Vossbrinck B.A."/>
            <person name="Vossbrinck C.R."/>
            <person name="Barandun J."/>
        </authorList>
    </citation>
    <scope>NUCLEOTIDE SEQUENCE</scope>
    <source>
        <strain evidence="3">Illinois isolate</strain>
    </source>
</reference>
<proteinExistence type="predicted"/>
<sequence length="230" mass="27585">MLNLEDYYEDIPTAYQYTAQGNFEEAINIYTSLLDNINPDDETVPYLYLNYANCLIKNCNQFFIEEIKNIHSGFDLKKREIYEDDLENAWSLLEICRSSFSILKDEYNLSKTYFLLGEISLLNNEFRDAIRDFIETESLYKKCKVEDNEYIELYMSMSSAYEFLEEYEQALKILRDVEGICKKREIIYEDIREKIEEIESKKERPVKEEPQEEEEDTSEIKDINNNKRRL</sequence>